<feature type="compositionally biased region" description="Basic and acidic residues" evidence="1">
    <location>
        <begin position="653"/>
        <end position="662"/>
    </location>
</feature>
<feature type="compositionally biased region" description="Basic and acidic residues" evidence="1">
    <location>
        <begin position="708"/>
        <end position="719"/>
    </location>
</feature>
<feature type="compositionally biased region" description="Low complexity" evidence="1">
    <location>
        <begin position="497"/>
        <end position="523"/>
    </location>
</feature>
<comment type="caution">
    <text evidence="2">The sequence shown here is derived from an EMBL/GenBank/DDBJ whole genome shotgun (WGS) entry which is preliminary data.</text>
</comment>
<feature type="region of interest" description="Disordered" evidence="1">
    <location>
        <begin position="1749"/>
        <end position="1769"/>
    </location>
</feature>
<feature type="region of interest" description="Disordered" evidence="1">
    <location>
        <begin position="246"/>
        <end position="328"/>
    </location>
</feature>
<organism evidence="2 5">
    <name type="scientific">Myxococcus fulvus</name>
    <dbReference type="NCBI Taxonomy" id="33"/>
    <lineage>
        <taxon>Bacteria</taxon>
        <taxon>Pseudomonadati</taxon>
        <taxon>Myxococcota</taxon>
        <taxon>Myxococcia</taxon>
        <taxon>Myxococcales</taxon>
        <taxon>Cystobacterineae</taxon>
        <taxon>Myxococcaceae</taxon>
        <taxon>Myxococcus</taxon>
    </lineage>
</organism>
<protein>
    <submittedName>
        <fullName evidence="2">Uncharacterized protein</fullName>
    </submittedName>
</protein>
<evidence type="ECO:0000256" key="1">
    <source>
        <dbReference type="SAM" id="MobiDB-lite"/>
    </source>
</evidence>
<feature type="compositionally biased region" description="Gly residues" evidence="1">
    <location>
        <begin position="1"/>
        <end position="10"/>
    </location>
</feature>
<accession>A0A511SV49</accession>
<feature type="compositionally biased region" description="Low complexity" evidence="1">
    <location>
        <begin position="393"/>
        <end position="410"/>
    </location>
</feature>
<feature type="region of interest" description="Disordered" evidence="1">
    <location>
        <begin position="1"/>
        <end position="24"/>
    </location>
</feature>
<dbReference type="SUPFAM" id="SSF48452">
    <property type="entry name" value="TPR-like"/>
    <property type="match status" value="1"/>
</dbReference>
<evidence type="ECO:0000313" key="3">
    <source>
        <dbReference type="EMBL" id="SET20008.1"/>
    </source>
</evidence>
<feature type="compositionally biased region" description="Low complexity" evidence="1">
    <location>
        <begin position="1465"/>
        <end position="1494"/>
    </location>
</feature>
<evidence type="ECO:0000313" key="5">
    <source>
        <dbReference type="Proteomes" id="UP000321514"/>
    </source>
</evidence>
<feature type="region of interest" description="Disordered" evidence="1">
    <location>
        <begin position="612"/>
        <end position="664"/>
    </location>
</feature>
<feature type="compositionally biased region" description="Low complexity" evidence="1">
    <location>
        <begin position="1397"/>
        <end position="1409"/>
    </location>
</feature>
<feature type="compositionally biased region" description="Low complexity" evidence="1">
    <location>
        <begin position="1247"/>
        <end position="1259"/>
    </location>
</feature>
<reference evidence="3 4" key="1">
    <citation type="submission" date="2016-10" db="EMBL/GenBank/DDBJ databases">
        <authorList>
            <person name="Varghese N."/>
            <person name="Submissions S."/>
        </authorList>
    </citation>
    <scope>NUCLEOTIDE SEQUENCE [LARGE SCALE GENOMIC DNA]</scope>
    <source>
        <strain evidence="3 4">DSM 16525</strain>
    </source>
</reference>
<dbReference type="RefSeq" id="WP_174816594.1">
    <property type="nucleotide sequence ID" value="NZ_BJXR01000002.1"/>
</dbReference>
<feature type="compositionally biased region" description="Low complexity" evidence="1">
    <location>
        <begin position="678"/>
        <end position="690"/>
    </location>
</feature>
<feature type="compositionally biased region" description="Basic and acidic residues" evidence="1">
    <location>
        <begin position="277"/>
        <end position="312"/>
    </location>
</feature>
<feature type="region of interest" description="Disordered" evidence="1">
    <location>
        <begin position="678"/>
        <end position="719"/>
    </location>
</feature>
<feature type="region of interest" description="Disordered" evidence="1">
    <location>
        <begin position="342"/>
        <end position="585"/>
    </location>
</feature>
<evidence type="ECO:0000313" key="4">
    <source>
        <dbReference type="Proteomes" id="UP000183760"/>
    </source>
</evidence>
<dbReference type="Proteomes" id="UP000183760">
    <property type="component" value="Unassembled WGS sequence"/>
</dbReference>
<gene>
    <name evidence="2" type="ORF">MFU01_00750</name>
    <name evidence="3" type="ORF">SAMN05443572_1011418</name>
</gene>
<dbReference type="EMBL" id="BJXR01000002">
    <property type="protein sequence ID" value="GEN05038.1"/>
    <property type="molecule type" value="Genomic_DNA"/>
</dbReference>
<dbReference type="Proteomes" id="UP000321514">
    <property type="component" value="Unassembled WGS sequence"/>
</dbReference>
<dbReference type="InterPro" id="IPR011990">
    <property type="entry name" value="TPR-like_helical_dom_sf"/>
</dbReference>
<feature type="compositionally biased region" description="Polar residues" evidence="1">
    <location>
        <begin position="461"/>
        <end position="474"/>
    </location>
</feature>
<feature type="compositionally biased region" description="Basic and acidic residues" evidence="1">
    <location>
        <begin position="1540"/>
        <end position="1550"/>
    </location>
</feature>
<feature type="compositionally biased region" description="Low complexity" evidence="1">
    <location>
        <begin position="1184"/>
        <end position="1194"/>
    </location>
</feature>
<feature type="compositionally biased region" description="Low complexity" evidence="1">
    <location>
        <begin position="1213"/>
        <end position="1230"/>
    </location>
</feature>
<feature type="compositionally biased region" description="Low complexity" evidence="1">
    <location>
        <begin position="1154"/>
        <end position="1169"/>
    </location>
</feature>
<name>A0A511SV49_MYXFU</name>
<feature type="compositionally biased region" description="Low complexity" evidence="1">
    <location>
        <begin position="1346"/>
        <end position="1358"/>
    </location>
</feature>
<dbReference type="Gene3D" id="1.25.40.10">
    <property type="entry name" value="Tetratricopeptide repeat domain"/>
    <property type="match status" value="1"/>
</dbReference>
<reference evidence="2 5" key="2">
    <citation type="submission" date="2019-07" db="EMBL/GenBank/DDBJ databases">
        <title>Whole genome shotgun sequence of Myxococcus fulvus NBRC 100333.</title>
        <authorList>
            <person name="Hosoyama A."/>
            <person name="Uohara A."/>
            <person name="Ohji S."/>
            <person name="Ichikawa N."/>
        </authorList>
    </citation>
    <scope>NUCLEOTIDE SEQUENCE [LARGE SCALE GENOMIC DNA]</scope>
    <source>
        <strain evidence="2 5">NBRC 100333</strain>
    </source>
</reference>
<feature type="region of interest" description="Disordered" evidence="1">
    <location>
        <begin position="1635"/>
        <end position="1665"/>
    </location>
</feature>
<sequence length="2001" mass="205706">MGGVRNGKGTGTPEPAAVRQEVPRAGTLAVGSTDDAAEGVARHFRAAARWLREGSAARAFEELATARRTLPMTPRLAAALVRFGRLAGAETVAIGLLEAVPPTESAEVRLAVRRQLARLLRKTGQGTRAVAVLDALTWEFPDERRARRVLEALRAKSTKPAAAPVGSVLEKLPTKKSGAQGVSIWEEDEVDYHAATVVDTSGVAPKVTPVAPPRSLTMELSRVEFQVEGPPLGLETSVAPTTVETGAARLPDVEPRGSTSSSVGDGSVPWDVTPMDSEAHARVSAEVEGGSREGTERERASEGEDATTRELTDVAATPLATTEPSVSRTDALALPLGDEAREELSASVEVSATSEPGSATQDRQVDAAPGDSASATSLVGGVTAADGMDTPLGDASTGASATTADSADAAPRNTTAADEVRADAADSSVAGSERTDASSGGLSGATVASGQDVGRAVTPVDDSSSAVSTVGTEANTRRASDTSGDVPRASSSDGREVVAGGADVPASGSSSAAPAAPRTSPSAENPTELLRERGSHGASGSRSLDPNAPAVIGGDWSQDDSSTDAAEGAARPLLEVPPSETDLPAKTLVEMPAVRLGDLSVPWNDAPSERALLPRSLAPGRPTPSKGSPAVSAPPVLQPVGTESSSRSAGPTRIEDAPRSETTEVPLADLLAALGRASAGGESAGRAAPAPVGNSGPTAPPRSGRPGSGEHVHGEDTEEWAHSQKLEAQFIARRAWKELAQLYLKRADRAKDPAMRAEALTRLAEVMETELQDPAGAARMYGEIVELTGDRVALREQVRLLASRDDASLVRRALDEAIQRARTGRARATALLTRGERWLHMGELQKARADFEAAEALVPGMVPALAGLLLCVEGEERLSLASRLRTVLAGLQRRTPDRAEALRVLARTAEEQLLDSQLAQWAWSEVLAENPESEQARERLLWLARELGDSASLGQLLRAQIARESRGPAARQARLELVATLEAAGDMEAALGELRQAVRFEPGHKEAWLLLVERLWARGNQGEAAWALEHAATATEDELEREQTWDRLARLWRESLGNAERAQVYARRAEGLRLAREEREAALPPPEPPRSATPRRESSGPRSPLAPSPAKSTALVAAGGDLSEEITSSSDPNVPAGPGGVEATSTAPLRGDRATGPSASGVSGASASRAEPHAGAQGLRGERSALPPGASSPSAREEKGAPGNVATPSSANSPGPRAGKAAPPADASSPRTERAPPATSAPRTEKAPSSAGAAPSNAPRAEKPVASAEVAPGNASAPRAERALPPSSGVPASASRTEKGSAPGNASRPEKPVPSAGAVPGGAPRNERSVPSTGAAPGNASRAEKPASSAGSAPGNASRAEKPAASTGAVPGNAPRTENPAASTGAVPGNASRAEKPAASAGASAGNAPRPEKPAASVDAAPGNAARAEKPAASAGAAPGNASRADKPAASAGAVPGNASRAERPAAFAGAAAGNAPRAEKPAASAGAAPGNAPRTEKPAPAVLDAPGNASRGENPAPRAVKPAPPGARTEKPSPPVLARVDKPAHREDSLAALGPELERPAPSGSTVVFGENAPAPRADPPPRAPRGEKPRPPSPARPPEPQPRGGKAIDLMTGGAMDLDAPAVPETRIISWEAPPGRMDPVRRVHRPNRPEGTAAGPAPGRTFIAKPPPPAAPLVGAAETRENPIVVPVPAPASDTEPEVFRQLRERPLDTATYEQLADFFDTRGDAPRAVLMREIVEALAGRETPAPRLQRPPLTGDERAGLRHPGLRTTSGELLACAGIALCRLFPAQGRAADASEPLRAVAGPGAPAVLDALHTSARILAMNLPELVLADDDGPPFTAVHTDKPRLLVGRAAIRQPLPAAELRFHAGRALLSLSPDLLALRALKGAQLLRALALLSTVLKDPKDSSADARLVRDSLSPRALERTLELLEPGTRDFNASALADAARDSANRAGLVACGGVGPAVTVIRSRRSQDSELVELLRFAASERYLALRDASR</sequence>
<feature type="region of interest" description="Disordered" evidence="1">
    <location>
        <begin position="1076"/>
        <end position="1620"/>
    </location>
</feature>
<dbReference type="EMBL" id="FOIB01000001">
    <property type="protein sequence ID" value="SET20008.1"/>
    <property type="molecule type" value="Genomic_DNA"/>
</dbReference>
<feature type="compositionally biased region" description="Pro residues" evidence="1">
    <location>
        <begin position="1593"/>
        <end position="1603"/>
    </location>
</feature>
<evidence type="ECO:0000313" key="2">
    <source>
        <dbReference type="EMBL" id="GEN05038.1"/>
    </source>
</evidence>
<proteinExistence type="predicted"/>
<feature type="compositionally biased region" description="Polar residues" evidence="1">
    <location>
        <begin position="319"/>
        <end position="328"/>
    </location>
</feature>
<feature type="compositionally biased region" description="Polar residues" evidence="1">
    <location>
        <begin position="348"/>
        <end position="362"/>
    </location>
</feature>
<feature type="compositionally biased region" description="Low complexity" evidence="1">
    <location>
        <begin position="257"/>
        <end position="268"/>
    </location>
</feature>
<keyword evidence="4" id="KW-1185">Reference proteome</keyword>
<feature type="compositionally biased region" description="Low complexity" evidence="1">
    <location>
        <begin position="1431"/>
        <end position="1443"/>
    </location>
</feature>